<evidence type="ECO:0000313" key="1">
    <source>
        <dbReference type="EMBL" id="KKN11371.1"/>
    </source>
</evidence>
<comment type="caution">
    <text evidence="1">The sequence shown here is derived from an EMBL/GenBank/DDBJ whole genome shotgun (WGS) entry which is preliminary data.</text>
</comment>
<protein>
    <submittedName>
        <fullName evidence="1">Uncharacterized protein</fullName>
    </submittedName>
</protein>
<sequence length="55" mass="6271">MNCECCGINEANVKDYRESHEIVSSYAVCHACLHRTNNSFWAKMSYTIKRLGGKT</sequence>
<name>A0A0F9QDT7_9ZZZZ</name>
<proteinExistence type="predicted"/>
<accession>A0A0F9QDT7</accession>
<gene>
    <name evidence="1" type="ORF">LCGC14_1027110</name>
</gene>
<reference evidence="1" key="1">
    <citation type="journal article" date="2015" name="Nature">
        <title>Complex archaea that bridge the gap between prokaryotes and eukaryotes.</title>
        <authorList>
            <person name="Spang A."/>
            <person name="Saw J.H."/>
            <person name="Jorgensen S.L."/>
            <person name="Zaremba-Niedzwiedzka K."/>
            <person name="Martijn J."/>
            <person name="Lind A.E."/>
            <person name="van Eijk R."/>
            <person name="Schleper C."/>
            <person name="Guy L."/>
            <person name="Ettema T.J."/>
        </authorList>
    </citation>
    <scope>NUCLEOTIDE SEQUENCE</scope>
</reference>
<dbReference type="EMBL" id="LAZR01004142">
    <property type="protein sequence ID" value="KKN11371.1"/>
    <property type="molecule type" value="Genomic_DNA"/>
</dbReference>
<organism evidence="1">
    <name type="scientific">marine sediment metagenome</name>
    <dbReference type="NCBI Taxonomy" id="412755"/>
    <lineage>
        <taxon>unclassified sequences</taxon>
        <taxon>metagenomes</taxon>
        <taxon>ecological metagenomes</taxon>
    </lineage>
</organism>
<dbReference type="AlphaFoldDB" id="A0A0F9QDT7"/>